<organism evidence="2 3">
    <name type="scientific">Lentinula aciculospora</name>
    <dbReference type="NCBI Taxonomy" id="153920"/>
    <lineage>
        <taxon>Eukaryota</taxon>
        <taxon>Fungi</taxon>
        <taxon>Dikarya</taxon>
        <taxon>Basidiomycota</taxon>
        <taxon>Agaricomycotina</taxon>
        <taxon>Agaricomycetes</taxon>
        <taxon>Agaricomycetidae</taxon>
        <taxon>Agaricales</taxon>
        <taxon>Marasmiineae</taxon>
        <taxon>Omphalotaceae</taxon>
        <taxon>Lentinula</taxon>
    </lineage>
</organism>
<dbReference type="OrthoDB" id="2997350at2759"/>
<protein>
    <submittedName>
        <fullName evidence="2">Uncharacterized protein</fullName>
    </submittedName>
</protein>
<dbReference type="AlphaFoldDB" id="A0A9W9DH10"/>
<accession>A0A9W9DH10</accession>
<evidence type="ECO:0000313" key="2">
    <source>
        <dbReference type="EMBL" id="KAJ4470253.1"/>
    </source>
</evidence>
<evidence type="ECO:0000256" key="1">
    <source>
        <dbReference type="SAM" id="MobiDB-lite"/>
    </source>
</evidence>
<proteinExistence type="predicted"/>
<keyword evidence="3" id="KW-1185">Reference proteome</keyword>
<feature type="region of interest" description="Disordered" evidence="1">
    <location>
        <begin position="303"/>
        <end position="330"/>
    </location>
</feature>
<reference evidence="2" key="1">
    <citation type="submission" date="2022-08" db="EMBL/GenBank/DDBJ databases">
        <title>A Global Phylogenomic Analysis of the Shiitake Genus Lentinula.</title>
        <authorList>
            <consortium name="DOE Joint Genome Institute"/>
            <person name="Sierra-Patev S."/>
            <person name="Min B."/>
            <person name="Naranjo-Ortiz M."/>
            <person name="Looney B."/>
            <person name="Konkel Z."/>
            <person name="Slot J.C."/>
            <person name="Sakamoto Y."/>
            <person name="Steenwyk J.L."/>
            <person name="Rokas A."/>
            <person name="Carro J."/>
            <person name="Camarero S."/>
            <person name="Ferreira P."/>
            <person name="Molpeceres G."/>
            <person name="Ruiz-Duenas F.J."/>
            <person name="Serrano A."/>
            <person name="Henrissat B."/>
            <person name="Drula E."/>
            <person name="Hughes K.W."/>
            <person name="Mata J.L."/>
            <person name="Ishikawa N.K."/>
            <person name="Vargas-Isla R."/>
            <person name="Ushijima S."/>
            <person name="Smith C.A."/>
            <person name="Ahrendt S."/>
            <person name="Andreopoulos W."/>
            <person name="He G."/>
            <person name="Labutti K."/>
            <person name="Lipzen A."/>
            <person name="Ng V."/>
            <person name="Riley R."/>
            <person name="Sandor L."/>
            <person name="Barry K."/>
            <person name="Martinez A.T."/>
            <person name="Xiao Y."/>
            <person name="Gibbons J.G."/>
            <person name="Terashima K."/>
            <person name="Grigoriev I.V."/>
            <person name="Hibbett D.S."/>
        </authorList>
    </citation>
    <scope>NUCLEOTIDE SEQUENCE</scope>
    <source>
        <strain evidence="2">JLM2183</strain>
    </source>
</reference>
<feature type="region of interest" description="Disordered" evidence="1">
    <location>
        <begin position="37"/>
        <end position="68"/>
    </location>
</feature>
<feature type="compositionally biased region" description="Gly residues" evidence="1">
    <location>
        <begin position="41"/>
        <end position="67"/>
    </location>
</feature>
<dbReference type="Proteomes" id="UP001150266">
    <property type="component" value="Unassembled WGS sequence"/>
</dbReference>
<name>A0A9W9DH10_9AGAR</name>
<sequence length="376" mass="41466">MQSNSKKTTSSTSPYTEPQGFLLQTYLRNALCPAPSSSSSFGGGDRVNGGGVQGNGGAHGGGGGGGTVQLRDRVKEGSFYGGCDGARWKDWKGVKVLELDIWDFRTMVRQYIDSSPDIFLTTSSHPFLHHLPCYGLSSLSPSQTSFLHRINSQDDFILLIITFVLSPITHCCRIMHNIPVHVPMAKGFEFIATRGPNQKPDGDWDVLRIPATMYGEGSLSIICIPPWKVDLDDLRAFTMPDIIPPPLCNHPRFAPTSTSAQHTAYELWNTVLEVCKPAGPCFVVTNYLFWCFGRFEALESNANEENRKGKGKGKERERHSVRPSATVSPPIELETSIPNSIRLPMRTEPMGLGCTIPECLLFWIQMTRGVAGWMEG</sequence>
<gene>
    <name evidence="2" type="ORF">J3R30DRAFT_3540169</name>
</gene>
<feature type="compositionally biased region" description="Basic and acidic residues" evidence="1">
    <location>
        <begin position="304"/>
        <end position="320"/>
    </location>
</feature>
<dbReference type="EMBL" id="JAOTPV010000027">
    <property type="protein sequence ID" value="KAJ4470253.1"/>
    <property type="molecule type" value="Genomic_DNA"/>
</dbReference>
<evidence type="ECO:0000313" key="3">
    <source>
        <dbReference type="Proteomes" id="UP001150266"/>
    </source>
</evidence>
<comment type="caution">
    <text evidence="2">The sequence shown here is derived from an EMBL/GenBank/DDBJ whole genome shotgun (WGS) entry which is preliminary data.</text>
</comment>